<dbReference type="Proteomes" id="UP001055167">
    <property type="component" value="Unassembled WGS sequence"/>
</dbReference>
<feature type="transmembrane region" description="Helical" evidence="7">
    <location>
        <begin position="134"/>
        <end position="153"/>
    </location>
</feature>
<dbReference type="PANTHER" id="PTHR30151">
    <property type="entry name" value="ALKANE SULFONATE ABC TRANSPORTER-RELATED, MEMBRANE SUBUNIT"/>
    <property type="match status" value="1"/>
</dbReference>
<evidence type="ECO:0000313" key="9">
    <source>
        <dbReference type="EMBL" id="GJD50452.1"/>
    </source>
</evidence>
<feature type="transmembrane region" description="Helical" evidence="7">
    <location>
        <begin position="100"/>
        <end position="122"/>
    </location>
</feature>
<evidence type="ECO:0000256" key="5">
    <source>
        <dbReference type="ARBA" id="ARBA00022989"/>
    </source>
</evidence>
<accession>A0ABQ4R0X8</accession>
<evidence type="ECO:0000256" key="1">
    <source>
        <dbReference type="ARBA" id="ARBA00004651"/>
    </source>
</evidence>
<feature type="domain" description="ABC transmembrane type-1" evidence="8">
    <location>
        <begin position="93"/>
        <end position="273"/>
    </location>
</feature>
<evidence type="ECO:0000256" key="6">
    <source>
        <dbReference type="ARBA" id="ARBA00023136"/>
    </source>
</evidence>
<dbReference type="Gene3D" id="1.10.3720.10">
    <property type="entry name" value="MetI-like"/>
    <property type="match status" value="1"/>
</dbReference>
<protein>
    <recommendedName>
        <fullName evidence="8">ABC transmembrane type-1 domain-containing protein</fullName>
    </recommendedName>
</protein>
<gene>
    <name evidence="9" type="ORF">OPKNFCMD_3191</name>
</gene>
<dbReference type="InterPro" id="IPR035906">
    <property type="entry name" value="MetI-like_sf"/>
</dbReference>
<evidence type="ECO:0000256" key="7">
    <source>
        <dbReference type="RuleBase" id="RU363032"/>
    </source>
</evidence>
<comment type="subcellular location">
    <subcellularLocation>
        <location evidence="1 7">Cell membrane</location>
        <topology evidence="1 7">Multi-pass membrane protein</topology>
    </subcellularLocation>
</comment>
<reference evidence="9" key="2">
    <citation type="submission" date="2021-08" db="EMBL/GenBank/DDBJ databases">
        <authorList>
            <person name="Tani A."/>
            <person name="Ola A."/>
            <person name="Ogura Y."/>
            <person name="Katsura K."/>
            <person name="Hayashi T."/>
        </authorList>
    </citation>
    <scope>NUCLEOTIDE SEQUENCE</scope>
    <source>
        <strain evidence="9">KCTC 52305</strain>
    </source>
</reference>
<evidence type="ECO:0000256" key="3">
    <source>
        <dbReference type="ARBA" id="ARBA00022475"/>
    </source>
</evidence>
<dbReference type="CDD" id="cd06261">
    <property type="entry name" value="TM_PBP2"/>
    <property type="match status" value="1"/>
</dbReference>
<feature type="transmembrane region" description="Helical" evidence="7">
    <location>
        <begin position="159"/>
        <end position="178"/>
    </location>
</feature>
<dbReference type="PROSITE" id="PS50928">
    <property type="entry name" value="ABC_TM1"/>
    <property type="match status" value="1"/>
</dbReference>
<keyword evidence="2 7" id="KW-0813">Transport</keyword>
<evidence type="ECO:0000256" key="4">
    <source>
        <dbReference type="ARBA" id="ARBA00022692"/>
    </source>
</evidence>
<keyword evidence="4 7" id="KW-0812">Transmembrane</keyword>
<sequence>MSTAEIGAAPGAAESAALAAAPAPRPGLRLGHLREPLLAVALPLALGLLWHLATAGRPYSLIPPPAEVWTELRDLAVGGINDDAFSGTLMTHLLASLARVFGGFGLAVLCALPLGLLIGRVPLVRELLDPTFQVLRPVPVTAWLPLAMILFGLGPRSAYFLVFLGAFYPILVNTVFGVRSVEPRLFEAAAMLGCRGSAQFARVVLPAALPSIFTGLRLGLGFAWVVIVVGEMTGVPTGLGALIMEARQLSRTEIVICGMVVIGLSGFVSDRIVSLIGRRLLAWSPSHA</sequence>
<keyword evidence="5 7" id="KW-1133">Transmembrane helix</keyword>
<evidence type="ECO:0000256" key="2">
    <source>
        <dbReference type="ARBA" id="ARBA00022448"/>
    </source>
</evidence>
<dbReference type="PANTHER" id="PTHR30151:SF0">
    <property type="entry name" value="ABC TRANSPORTER PERMEASE PROTEIN MJ0413-RELATED"/>
    <property type="match status" value="1"/>
</dbReference>
<keyword evidence="3" id="KW-1003">Cell membrane</keyword>
<dbReference type="EMBL" id="BPQH01000009">
    <property type="protein sequence ID" value="GJD50452.1"/>
    <property type="molecule type" value="Genomic_DNA"/>
</dbReference>
<evidence type="ECO:0000259" key="8">
    <source>
        <dbReference type="PROSITE" id="PS50928"/>
    </source>
</evidence>
<organism evidence="9 10">
    <name type="scientific">Methylobacterium crusticola</name>
    <dbReference type="NCBI Taxonomy" id="1697972"/>
    <lineage>
        <taxon>Bacteria</taxon>
        <taxon>Pseudomonadati</taxon>
        <taxon>Pseudomonadota</taxon>
        <taxon>Alphaproteobacteria</taxon>
        <taxon>Hyphomicrobiales</taxon>
        <taxon>Methylobacteriaceae</taxon>
        <taxon>Methylobacterium</taxon>
    </lineage>
</organism>
<comment type="caution">
    <text evidence="9">The sequence shown here is derived from an EMBL/GenBank/DDBJ whole genome shotgun (WGS) entry which is preliminary data.</text>
</comment>
<dbReference type="Pfam" id="PF00528">
    <property type="entry name" value="BPD_transp_1"/>
    <property type="match status" value="1"/>
</dbReference>
<dbReference type="SUPFAM" id="SSF161098">
    <property type="entry name" value="MetI-like"/>
    <property type="match status" value="1"/>
</dbReference>
<keyword evidence="6 7" id="KW-0472">Membrane</keyword>
<comment type="similarity">
    <text evidence="7">Belongs to the binding-protein-dependent transport system permease family.</text>
</comment>
<name>A0ABQ4R0X8_9HYPH</name>
<feature type="transmembrane region" description="Helical" evidence="7">
    <location>
        <begin position="254"/>
        <end position="276"/>
    </location>
</feature>
<dbReference type="RefSeq" id="WP_128565926.1">
    <property type="nucleotide sequence ID" value="NZ_BPQH01000009.1"/>
</dbReference>
<feature type="transmembrane region" description="Helical" evidence="7">
    <location>
        <begin position="222"/>
        <end position="242"/>
    </location>
</feature>
<proteinExistence type="inferred from homology"/>
<evidence type="ECO:0000313" key="10">
    <source>
        <dbReference type="Proteomes" id="UP001055167"/>
    </source>
</evidence>
<keyword evidence="10" id="KW-1185">Reference proteome</keyword>
<reference evidence="9" key="1">
    <citation type="journal article" date="2021" name="Front. Microbiol.">
        <title>Comprehensive Comparative Genomics and Phenotyping of Methylobacterium Species.</title>
        <authorList>
            <person name="Alessa O."/>
            <person name="Ogura Y."/>
            <person name="Fujitani Y."/>
            <person name="Takami H."/>
            <person name="Hayashi T."/>
            <person name="Sahin N."/>
            <person name="Tani A."/>
        </authorList>
    </citation>
    <scope>NUCLEOTIDE SEQUENCE</scope>
    <source>
        <strain evidence="9">KCTC 52305</strain>
    </source>
</reference>
<dbReference type="InterPro" id="IPR000515">
    <property type="entry name" value="MetI-like"/>
</dbReference>